<keyword evidence="1" id="KW-0175">Coiled coil</keyword>
<evidence type="ECO:0000313" key="3">
    <source>
        <dbReference type="Proteomes" id="UP001054945"/>
    </source>
</evidence>
<accession>A0AAV4T8R2</accession>
<keyword evidence="3" id="KW-1185">Reference proteome</keyword>
<comment type="caution">
    <text evidence="2">The sequence shown here is derived from an EMBL/GenBank/DDBJ whole genome shotgun (WGS) entry which is preliminary data.</text>
</comment>
<proteinExistence type="predicted"/>
<evidence type="ECO:0000313" key="2">
    <source>
        <dbReference type="EMBL" id="GIY42104.1"/>
    </source>
</evidence>
<organism evidence="2 3">
    <name type="scientific">Caerostris extrusa</name>
    <name type="common">Bark spider</name>
    <name type="synonym">Caerostris bankana</name>
    <dbReference type="NCBI Taxonomy" id="172846"/>
    <lineage>
        <taxon>Eukaryota</taxon>
        <taxon>Metazoa</taxon>
        <taxon>Ecdysozoa</taxon>
        <taxon>Arthropoda</taxon>
        <taxon>Chelicerata</taxon>
        <taxon>Arachnida</taxon>
        <taxon>Araneae</taxon>
        <taxon>Araneomorphae</taxon>
        <taxon>Entelegynae</taxon>
        <taxon>Araneoidea</taxon>
        <taxon>Araneidae</taxon>
        <taxon>Caerostris</taxon>
    </lineage>
</organism>
<sequence length="116" mass="13424">MPKSRRGANQTPEQKQTLCTRNYCDLAGRIGRYQRPKLLKNQTGISDPSRSYSRETTDYDKFALLRSDIVALGHHMDSGDSWIEKEILLLKQLRQDVDEIEVDCKNLQWASKLIVE</sequence>
<protein>
    <submittedName>
        <fullName evidence="2">Uncharacterized protein</fullName>
    </submittedName>
</protein>
<evidence type="ECO:0000256" key="1">
    <source>
        <dbReference type="SAM" id="Coils"/>
    </source>
</evidence>
<name>A0AAV4T8R2_CAEEX</name>
<dbReference type="AlphaFoldDB" id="A0AAV4T8R2"/>
<gene>
    <name evidence="2" type="ORF">CEXT_55441</name>
</gene>
<feature type="non-terminal residue" evidence="2">
    <location>
        <position position="116"/>
    </location>
</feature>
<feature type="coiled-coil region" evidence="1">
    <location>
        <begin position="83"/>
        <end position="110"/>
    </location>
</feature>
<dbReference type="EMBL" id="BPLR01010802">
    <property type="protein sequence ID" value="GIY42104.1"/>
    <property type="molecule type" value="Genomic_DNA"/>
</dbReference>
<dbReference type="Proteomes" id="UP001054945">
    <property type="component" value="Unassembled WGS sequence"/>
</dbReference>
<reference evidence="2 3" key="1">
    <citation type="submission" date="2021-06" db="EMBL/GenBank/DDBJ databases">
        <title>Caerostris extrusa draft genome.</title>
        <authorList>
            <person name="Kono N."/>
            <person name="Arakawa K."/>
        </authorList>
    </citation>
    <scope>NUCLEOTIDE SEQUENCE [LARGE SCALE GENOMIC DNA]</scope>
</reference>